<sequence>MDKNNRNQENDDDDNVYGMRKTTYLEKYGVKHFPYRGRRKYTPLINKSVDGGMFISNDVFGLTMRQFERMYKDCLHRRKTHKQYILNLRYPDKSSNEYLEYLQNCKDCHKEHAPWPENELKEKELFELLVRTVGTEIDMRTRQRLFIIQDMIFNAINYNTQISSGSLAEGLDLPGSDEDIMYVLNEAVVIRNVRNTKYLHHCKHSLQHTIFVMETDNDHYGFTRLRLIAAGDGFFNNITSECFESTAKGLYLSVNGFVNNMKKKFPHLHLISHGPCLTDKYQDDDLAFCLRSKYLPYKASPWAIRCRRQWPSNVVIDKIKQFGCLLVPIGPKNVSDSNILWRLSFSMAEKQLVHSFNFTQFLCYALLKITLKRIVNTNNDVKELLCSYFMKTALFWVSEEVDIETFQIPKLFFCFFLCLNKLISWVKNCYCPNYFIPEHNMFLEKITPDNNKMLLRVLNTIQSDGIDRLTRNLFPPYNGNALLISTKSESSFITLDFLFYRISGYWVATHISQCYKAMTLIASLIKSESSSFIIDVCKHEYAIFSQLAVQLLPSPTIINKMYKRYHTHLQDCTKTDAVTGWLLYASFYYVTEQYDVTLKLTDYVLSKCSPDLVHKEYIYQEERINSYKKNVHSTMTAIERMKIAAVDMIYYLQQSSLIPGELQLEVENRDIYIPPITMSHCLRFLCYHHQGNILNRQHALRDLYSTVKEDWAKGLKKISNSLTILGVCVELSGDKNTAYECFQNALQCDFIICPSAKIRISKLFDV</sequence>
<gene>
    <name evidence="4" type="ORF">MCOR_31914</name>
</gene>
<dbReference type="PANTHER" id="PTHR10656">
    <property type="entry name" value="CELL FATE DETERMINING PROTEIN MAB21-RELATED"/>
    <property type="match status" value="1"/>
</dbReference>
<evidence type="ECO:0000259" key="3">
    <source>
        <dbReference type="Pfam" id="PF20266"/>
    </source>
</evidence>
<comment type="similarity">
    <text evidence="1">Belongs to the mab-21 family.</text>
</comment>
<dbReference type="InterPro" id="IPR046903">
    <property type="entry name" value="Mab-21-like_nuc_Trfase"/>
</dbReference>
<dbReference type="Pfam" id="PF20266">
    <property type="entry name" value="Mab-21_C"/>
    <property type="match status" value="1"/>
</dbReference>
<dbReference type="SMART" id="SM01265">
    <property type="entry name" value="Mab-21"/>
    <property type="match status" value="1"/>
</dbReference>
<evidence type="ECO:0000313" key="5">
    <source>
        <dbReference type="Proteomes" id="UP000507470"/>
    </source>
</evidence>
<feature type="domain" description="Mab-21-like HhH/H2TH-like" evidence="3">
    <location>
        <begin position="363"/>
        <end position="455"/>
    </location>
</feature>
<keyword evidence="5" id="KW-1185">Reference proteome</keyword>
<reference evidence="4 5" key="1">
    <citation type="submission" date="2020-06" db="EMBL/GenBank/DDBJ databases">
        <authorList>
            <person name="Li R."/>
            <person name="Bekaert M."/>
        </authorList>
    </citation>
    <scope>NUCLEOTIDE SEQUENCE [LARGE SCALE GENOMIC DNA]</scope>
    <source>
        <strain evidence="5">wild</strain>
    </source>
</reference>
<dbReference type="Gene3D" id="1.10.1410.40">
    <property type="match status" value="1"/>
</dbReference>
<dbReference type="AlphaFoldDB" id="A0A6J8CNB5"/>
<dbReference type="PANTHER" id="PTHR10656:SF69">
    <property type="entry name" value="MAB-21-LIKE HHH_H2TH-LIKE DOMAIN-CONTAINING PROTEIN"/>
    <property type="match status" value="1"/>
</dbReference>
<dbReference type="EMBL" id="CACVKT020005685">
    <property type="protein sequence ID" value="CAC5397485.1"/>
    <property type="molecule type" value="Genomic_DNA"/>
</dbReference>
<dbReference type="Proteomes" id="UP000507470">
    <property type="component" value="Unassembled WGS sequence"/>
</dbReference>
<dbReference type="OrthoDB" id="6106722at2759"/>
<dbReference type="InterPro" id="IPR046906">
    <property type="entry name" value="Mab-21_HhH/H2TH-like"/>
</dbReference>
<dbReference type="Pfam" id="PF03281">
    <property type="entry name" value="Mab-21"/>
    <property type="match status" value="1"/>
</dbReference>
<protein>
    <submittedName>
        <fullName evidence="4">Uncharacterized protein</fullName>
    </submittedName>
</protein>
<evidence type="ECO:0000256" key="1">
    <source>
        <dbReference type="ARBA" id="ARBA00008307"/>
    </source>
</evidence>
<name>A0A6J8CNB5_MYTCO</name>
<evidence type="ECO:0000313" key="4">
    <source>
        <dbReference type="EMBL" id="CAC5397485.1"/>
    </source>
</evidence>
<feature type="domain" description="Mab-21-like nucleotidyltransferase" evidence="2">
    <location>
        <begin position="285"/>
        <end position="354"/>
    </location>
</feature>
<organism evidence="4 5">
    <name type="scientific">Mytilus coruscus</name>
    <name type="common">Sea mussel</name>
    <dbReference type="NCBI Taxonomy" id="42192"/>
    <lineage>
        <taxon>Eukaryota</taxon>
        <taxon>Metazoa</taxon>
        <taxon>Spiralia</taxon>
        <taxon>Lophotrochozoa</taxon>
        <taxon>Mollusca</taxon>
        <taxon>Bivalvia</taxon>
        <taxon>Autobranchia</taxon>
        <taxon>Pteriomorphia</taxon>
        <taxon>Mytilida</taxon>
        <taxon>Mytiloidea</taxon>
        <taxon>Mytilidae</taxon>
        <taxon>Mytilinae</taxon>
        <taxon>Mytilus</taxon>
    </lineage>
</organism>
<dbReference type="InterPro" id="IPR024810">
    <property type="entry name" value="MAB21L/cGLR"/>
</dbReference>
<accession>A0A6J8CNB5</accession>
<proteinExistence type="inferred from homology"/>
<evidence type="ECO:0000259" key="2">
    <source>
        <dbReference type="Pfam" id="PF03281"/>
    </source>
</evidence>